<keyword evidence="2" id="KW-1185">Reference proteome</keyword>
<evidence type="ECO:0000313" key="1">
    <source>
        <dbReference type="EMBL" id="CAL1599298.1"/>
    </source>
</evidence>
<dbReference type="AlphaFoldDB" id="A0AAV2LFR3"/>
<dbReference type="Proteomes" id="UP001497482">
    <property type="component" value="Chromosome 23"/>
</dbReference>
<protein>
    <submittedName>
        <fullName evidence="1">Uncharacterized protein</fullName>
    </submittedName>
</protein>
<gene>
    <name evidence="1" type="ORF">KC01_LOCUS27590</name>
</gene>
<organism evidence="1 2">
    <name type="scientific">Knipowitschia caucasica</name>
    <name type="common">Caucasian dwarf goby</name>
    <name type="synonym">Pomatoschistus caucasicus</name>
    <dbReference type="NCBI Taxonomy" id="637954"/>
    <lineage>
        <taxon>Eukaryota</taxon>
        <taxon>Metazoa</taxon>
        <taxon>Chordata</taxon>
        <taxon>Craniata</taxon>
        <taxon>Vertebrata</taxon>
        <taxon>Euteleostomi</taxon>
        <taxon>Actinopterygii</taxon>
        <taxon>Neopterygii</taxon>
        <taxon>Teleostei</taxon>
        <taxon>Neoteleostei</taxon>
        <taxon>Acanthomorphata</taxon>
        <taxon>Gobiaria</taxon>
        <taxon>Gobiiformes</taxon>
        <taxon>Gobioidei</taxon>
        <taxon>Gobiidae</taxon>
        <taxon>Gobiinae</taxon>
        <taxon>Knipowitschia</taxon>
    </lineage>
</organism>
<proteinExistence type="predicted"/>
<accession>A0AAV2LFR3</accession>
<evidence type="ECO:0000313" key="2">
    <source>
        <dbReference type="Proteomes" id="UP001497482"/>
    </source>
</evidence>
<name>A0AAV2LFR3_KNICA</name>
<dbReference type="EMBL" id="OZ035845">
    <property type="protein sequence ID" value="CAL1599298.1"/>
    <property type="molecule type" value="Genomic_DNA"/>
</dbReference>
<reference evidence="1 2" key="1">
    <citation type="submission" date="2024-04" db="EMBL/GenBank/DDBJ databases">
        <authorList>
            <person name="Waldvogel A.-M."/>
            <person name="Schoenle A."/>
        </authorList>
    </citation>
    <scope>NUCLEOTIDE SEQUENCE [LARGE SCALE GENOMIC DNA]</scope>
</reference>
<sequence length="111" mass="12175">MVTPGTLNGGECCVLELNRSTASPQSTDVTNFKTRPLFVRISLSYPDASALPALGTRDPRALTVPTMSSLHRDPLTETLSQRPSHRDPLAETQIELKKSRLELDVSKLLNC</sequence>